<dbReference type="PANTHER" id="PTHR33918:SF3">
    <property type="entry name" value="CYTOCHROME P450 FAMILY PROTEIN"/>
    <property type="match status" value="1"/>
</dbReference>
<dbReference type="Proteomes" id="UP000245207">
    <property type="component" value="Unassembled WGS sequence"/>
</dbReference>
<dbReference type="OrthoDB" id="733635at2759"/>
<feature type="region of interest" description="Disordered" evidence="1">
    <location>
        <begin position="48"/>
        <end position="68"/>
    </location>
</feature>
<dbReference type="EMBL" id="PKPP01009411">
    <property type="protein sequence ID" value="PWA48320.1"/>
    <property type="molecule type" value="Genomic_DNA"/>
</dbReference>
<dbReference type="AlphaFoldDB" id="A0A2U1LH29"/>
<proteinExistence type="predicted"/>
<accession>A0A2U1LH29</accession>
<name>A0A2U1LH29_ARTAN</name>
<evidence type="ECO:0000259" key="3">
    <source>
        <dbReference type="Pfam" id="PF24867"/>
    </source>
</evidence>
<comment type="caution">
    <text evidence="4">The sequence shown here is derived from an EMBL/GenBank/DDBJ whole genome shotgun (WGS) entry which is preliminary data.</text>
</comment>
<feature type="transmembrane region" description="Helical" evidence="2">
    <location>
        <begin position="239"/>
        <end position="258"/>
    </location>
</feature>
<dbReference type="InterPro" id="IPR056635">
    <property type="entry name" value="DUF7733"/>
</dbReference>
<keyword evidence="2" id="KW-1133">Transmembrane helix</keyword>
<dbReference type="PANTHER" id="PTHR33918">
    <property type="entry name" value="OS01G0704200 PROTEIN"/>
    <property type="match status" value="1"/>
</dbReference>
<feature type="transmembrane region" description="Helical" evidence="2">
    <location>
        <begin position="204"/>
        <end position="227"/>
    </location>
</feature>
<keyword evidence="2" id="KW-0812">Transmembrane</keyword>
<evidence type="ECO:0000313" key="5">
    <source>
        <dbReference type="Proteomes" id="UP000245207"/>
    </source>
</evidence>
<feature type="transmembrane region" description="Helical" evidence="2">
    <location>
        <begin position="128"/>
        <end position="148"/>
    </location>
</feature>
<gene>
    <name evidence="4" type="ORF">CTI12_AA492290</name>
</gene>
<reference evidence="4 5" key="1">
    <citation type="journal article" date="2018" name="Mol. Plant">
        <title>The genome of Artemisia annua provides insight into the evolution of Asteraceae family and artemisinin biosynthesis.</title>
        <authorList>
            <person name="Shen Q."/>
            <person name="Zhang L."/>
            <person name="Liao Z."/>
            <person name="Wang S."/>
            <person name="Yan T."/>
            <person name="Shi P."/>
            <person name="Liu M."/>
            <person name="Fu X."/>
            <person name="Pan Q."/>
            <person name="Wang Y."/>
            <person name="Lv Z."/>
            <person name="Lu X."/>
            <person name="Zhang F."/>
            <person name="Jiang W."/>
            <person name="Ma Y."/>
            <person name="Chen M."/>
            <person name="Hao X."/>
            <person name="Li L."/>
            <person name="Tang Y."/>
            <person name="Lv G."/>
            <person name="Zhou Y."/>
            <person name="Sun X."/>
            <person name="Brodelius P.E."/>
            <person name="Rose J.K.C."/>
            <person name="Tang K."/>
        </authorList>
    </citation>
    <scope>NUCLEOTIDE SEQUENCE [LARGE SCALE GENOMIC DNA]</scope>
    <source>
        <strain evidence="5">cv. Huhao1</strain>
        <tissue evidence="4">Leaf</tissue>
    </source>
</reference>
<feature type="region of interest" description="Disordered" evidence="1">
    <location>
        <begin position="94"/>
        <end position="116"/>
    </location>
</feature>
<dbReference type="Pfam" id="PF24867">
    <property type="entry name" value="DUF7733"/>
    <property type="match status" value="1"/>
</dbReference>
<keyword evidence="5" id="KW-1185">Reference proteome</keyword>
<evidence type="ECO:0000313" key="4">
    <source>
        <dbReference type="EMBL" id="PWA48320.1"/>
    </source>
</evidence>
<evidence type="ECO:0000256" key="2">
    <source>
        <dbReference type="SAM" id="Phobius"/>
    </source>
</evidence>
<evidence type="ECO:0000256" key="1">
    <source>
        <dbReference type="SAM" id="MobiDB-lite"/>
    </source>
</evidence>
<keyword evidence="2" id="KW-0472">Membrane</keyword>
<feature type="domain" description="DUF7733" evidence="3">
    <location>
        <begin position="169"/>
        <end position="291"/>
    </location>
</feature>
<organism evidence="4 5">
    <name type="scientific">Artemisia annua</name>
    <name type="common">Sweet wormwood</name>
    <dbReference type="NCBI Taxonomy" id="35608"/>
    <lineage>
        <taxon>Eukaryota</taxon>
        <taxon>Viridiplantae</taxon>
        <taxon>Streptophyta</taxon>
        <taxon>Embryophyta</taxon>
        <taxon>Tracheophyta</taxon>
        <taxon>Spermatophyta</taxon>
        <taxon>Magnoliopsida</taxon>
        <taxon>eudicotyledons</taxon>
        <taxon>Gunneridae</taxon>
        <taxon>Pentapetalae</taxon>
        <taxon>asterids</taxon>
        <taxon>campanulids</taxon>
        <taxon>Asterales</taxon>
        <taxon>Asteraceae</taxon>
        <taxon>Asteroideae</taxon>
        <taxon>Anthemideae</taxon>
        <taxon>Artemisiinae</taxon>
        <taxon>Artemisia</taxon>
    </lineage>
</organism>
<feature type="compositionally biased region" description="Polar residues" evidence="1">
    <location>
        <begin position="99"/>
        <end position="114"/>
    </location>
</feature>
<protein>
    <recommendedName>
        <fullName evidence="3">DUF7733 domain-containing protein</fullName>
    </recommendedName>
</protein>
<sequence length="350" mass="38792">MASVVRPPSTMASMVLPKFQSANHKLYKPANYRFTFPHLGTKHRTISCTSASPWEPPPVTYASKDDTTKGEFLTGPSTLFQTLDSDETKAALNSDETETALNSDETETAESQTTDTERVDSKVGYIRWPMWLLGPAILLATGMVPTLWLPTSSIFLGPNIASLLSLTGLDCIFNIGASLFLLMADACARPNVQSQEPTRSRPNFGYRFWNMVATISGFIIPLIMLFGSQKALFQPELSTISFAILLGPYLLLLAVQMLTEMLTWHWESPVWLITPVVYETYRVLQLMRGLKLSAELGAPAWTVHTIRGLVCWWVLVLGVQVMRVAWYAGFTAHLHQSKSPNPSDVETSAG</sequence>
<feature type="transmembrane region" description="Helical" evidence="2">
    <location>
        <begin position="160"/>
        <end position="183"/>
    </location>
</feature>
<dbReference type="STRING" id="35608.A0A2U1LH29"/>